<accession>A0A085Z6H7</accession>
<dbReference type="InterPro" id="IPR028944">
    <property type="entry name" value="PRTase_ComF-like"/>
</dbReference>
<sequence length="274" mass="32390">MNKRYSLHKIDSADQFTFSPAEYSYFKYGDKFYAEKFAKELFDGFIAHHPEILETDKEIVVLPSPYMAIPTASNFLCFYFKKHLDFYLFQKGKKSSIISKINRNHTYTTDYGTLSFEDRKSLIANDTYYLDKDFLRGKLCIFIDDIKITGSHEYTVNKILNQYSVNADFLFMYYAELINLEIDPKIENFFNYYTVKNVQDVVDVMSKESFQFNTRIVKYILGLNSENFEYLTSNVKKQHADDLIELAISNNYHLIKEYENNINTLTQTEIYYGN</sequence>
<proteinExistence type="predicted"/>
<dbReference type="Pfam" id="PF15610">
    <property type="entry name" value="PRTase_3"/>
    <property type="match status" value="1"/>
</dbReference>
<evidence type="ECO:0000313" key="2">
    <source>
        <dbReference type="Proteomes" id="UP000028713"/>
    </source>
</evidence>
<dbReference type="eggNOG" id="COG1040">
    <property type="taxonomic scope" value="Bacteria"/>
</dbReference>
<gene>
    <name evidence="1" type="ORF">IX39_05070</name>
</gene>
<evidence type="ECO:0008006" key="3">
    <source>
        <dbReference type="Google" id="ProtNLM"/>
    </source>
</evidence>
<evidence type="ECO:0000313" key="1">
    <source>
        <dbReference type="EMBL" id="KFF00041.1"/>
    </source>
</evidence>
<reference evidence="1 2" key="1">
    <citation type="submission" date="2014-07" db="EMBL/GenBank/DDBJ databases">
        <title>Genome of Chryseobacterium formosense LMG 24722.</title>
        <authorList>
            <person name="Pipes S.E."/>
            <person name="Stropko S.J."/>
            <person name="Newman J.D."/>
        </authorList>
    </citation>
    <scope>NUCLEOTIDE SEQUENCE [LARGE SCALE GENOMIC DNA]</scope>
    <source>
        <strain evidence="1 2">LMG 24722</strain>
    </source>
</reference>
<keyword evidence="2" id="KW-1185">Reference proteome</keyword>
<dbReference type="Proteomes" id="UP000028713">
    <property type="component" value="Unassembled WGS sequence"/>
</dbReference>
<dbReference type="RefSeq" id="WP_034673961.1">
    <property type="nucleotide sequence ID" value="NZ_FPAP01000002.1"/>
</dbReference>
<name>A0A085Z6H7_9FLAO</name>
<protein>
    <recommendedName>
        <fullName evidence="3">PRTase ComF-like</fullName>
    </recommendedName>
</protein>
<organism evidence="1 2">
    <name type="scientific">Chryseobacterium formosense</name>
    <dbReference type="NCBI Taxonomy" id="236814"/>
    <lineage>
        <taxon>Bacteria</taxon>
        <taxon>Pseudomonadati</taxon>
        <taxon>Bacteroidota</taxon>
        <taxon>Flavobacteriia</taxon>
        <taxon>Flavobacteriales</taxon>
        <taxon>Weeksellaceae</taxon>
        <taxon>Chryseobacterium group</taxon>
        <taxon>Chryseobacterium</taxon>
    </lineage>
</organism>
<dbReference type="STRING" id="236814.IX39_05070"/>
<dbReference type="EMBL" id="JPRP01000001">
    <property type="protein sequence ID" value="KFF00041.1"/>
    <property type="molecule type" value="Genomic_DNA"/>
</dbReference>
<comment type="caution">
    <text evidence="1">The sequence shown here is derived from an EMBL/GenBank/DDBJ whole genome shotgun (WGS) entry which is preliminary data.</text>
</comment>
<dbReference type="OrthoDB" id="8420922at2"/>
<dbReference type="AlphaFoldDB" id="A0A085Z6H7"/>